<accession>A0A127I146</accession>
<dbReference type="Proteomes" id="UP000070516">
    <property type="component" value="Chromosome"/>
</dbReference>
<dbReference type="KEGG" id="pazo:AYR47_18950"/>
<evidence type="ECO:0000313" key="2">
    <source>
        <dbReference type="Proteomes" id="UP000070516"/>
    </source>
</evidence>
<dbReference type="AlphaFoldDB" id="A0A127I146"/>
<reference evidence="1 2" key="1">
    <citation type="submission" date="2016-02" db="EMBL/GenBank/DDBJ databases">
        <title>Complete genome sequence of Pseudomonas azotoformans S4.</title>
        <authorList>
            <person name="Fang Y."/>
            <person name="Wu L."/>
            <person name="Feng G."/>
        </authorList>
    </citation>
    <scope>NUCLEOTIDE SEQUENCE [LARGE SCALE GENOMIC DNA]</scope>
    <source>
        <strain evidence="1 2">S4</strain>
    </source>
</reference>
<organism evidence="1 2">
    <name type="scientific">Pseudomonas azotoformans</name>
    <dbReference type="NCBI Taxonomy" id="47878"/>
    <lineage>
        <taxon>Bacteria</taxon>
        <taxon>Pseudomonadati</taxon>
        <taxon>Pseudomonadota</taxon>
        <taxon>Gammaproteobacteria</taxon>
        <taxon>Pseudomonadales</taxon>
        <taxon>Pseudomonadaceae</taxon>
        <taxon>Pseudomonas</taxon>
    </lineage>
</organism>
<name>A0A127I146_PSEAZ</name>
<proteinExistence type="predicted"/>
<gene>
    <name evidence="1" type="ORF">AYR47_18950</name>
</gene>
<dbReference type="EMBL" id="CP014546">
    <property type="protein sequence ID" value="AMN80260.1"/>
    <property type="molecule type" value="Genomic_DNA"/>
</dbReference>
<evidence type="ECO:0000313" key="1">
    <source>
        <dbReference type="EMBL" id="AMN80260.1"/>
    </source>
</evidence>
<sequence>MFTALFTQSVQMHVIQLFSQRDVFLIPSMPSCLVTTDQQHRASSWIKGIQHSKWPPCMLYAQFPQVAMPGSLDIAAVGKAQSGP</sequence>
<protein>
    <submittedName>
        <fullName evidence="1">Uncharacterized protein</fullName>
    </submittedName>
</protein>